<name>A0A8J6XMS7_9CYAN</name>
<organism evidence="1 2">
    <name type="scientific">Iningainema tapete BLCC-T55</name>
    <dbReference type="NCBI Taxonomy" id="2748662"/>
    <lineage>
        <taxon>Bacteria</taxon>
        <taxon>Bacillati</taxon>
        <taxon>Cyanobacteriota</taxon>
        <taxon>Cyanophyceae</taxon>
        <taxon>Nostocales</taxon>
        <taxon>Scytonemataceae</taxon>
        <taxon>Iningainema tapete</taxon>
    </lineage>
</organism>
<evidence type="ECO:0000313" key="1">
    <source>
        <dbReference type="EMBL" id="MBD2775796.1"/>
    </source>
</evidence>
<dbReference type="EMBL" id="JACXAE010000085">
    <property type="protein sequence ID" value="MBD2775796.1"/>
    <property type="molecule type" value="Genomic_DNA"/>
</dbReference>
<accession>A0A8J6XMS7</accession>
<reference evidence="1" key="1">
    <citation type="submission" date="2020-09" db="EMBL/GenBank/DDBJ databases">
        <title>Iningainema tapete sp. nov. (Scytonemataceae, Cyanobacteria) from greenhouses in central Florida (USA) produces two types of nodularin with biosynthetic potential for microcystin-LR and anabaenopeptins.</title>
        <authorList>
            <person name="Berthold D.E."/>
            <person name="Lefler F.W."/>
            <person name="Huang I.-S."/>
            <person name="Abdulla H."/>
            <person name="Zimba P.V."/>
            <person name="Laughinghouse H.D. IV."/>
        </authorList>
    </citation>
    <scope>NUCLEOTIDE SEQUENCE</scope>
    <source>
        <strain evidence="1">BLCCT55</strain>
    </source>
</reference>
<dbReference type="RefSeq" id="WP_190834707.1">
    <property type="nucleotide sequence ID" value="NZ_CAWPPI010000085.1"/>
</dbReference>
<keyword evidence="2" id="KW-1185">Reference proteome</keyword>
<comment type="caution">
    <text evidence="1">The sequence shown here is derived from an EMBL/GenBank/DDBJ whole genome shotgun (WGS) entry which is preliminary data.</text>
</comment>
<protein>
    <submittedName>
        <fullName evidence="1">DUF1822 family protein</fullName>
    </submittedName>
</protein>
<evidence type="ECO:0000313" key="2">
    <source>
        <dbReference type="Proteomes" id="UP000629098"/>
    </source>
</evidence>
<dbReference type="Proteomes" id="UP000629098">
    <property type="component" value="Unassembled WGS sequence"/>
</dbReference>
<dbReference type="InterPro" id="IPR014951">
    <property type="entry name" value="DUF1822"/>
</dbReference>
<gene>
    <name evidence="1" type="ORF">ICL16_27990</name>
</gene>
<dbReference type="AlphaFoldDB" id="A0A8J6XMS7"/>
<sequence length="394" mass="44745">MSKFMQSNLDKDTNKYCIKYNTKIPKPGEIWELSRVVRSPLDFLNGEQRNLYSQVAQNFLDGKSPPRYVMIVTELEPLVDPTEEWQEVSVMLLSGETNFLSDVDVLIPKEVSGMEQNLLAQTWHVLPMLFCNLYQPIGRRLSREIYDVLMSVGDYHHGLVDRVPSIKEIQSLGLQVAPVPRNQVFHNQEEAWSDVLRVPVAAYHTYIKGMKLTDALLDEVQLERKQSLICLSNWWQNIFDSGWMAFSDLNNQVPLAYGLRSGVPEDENQADSDEIEQLINQLCTDQNEQRLTAVKLIDLGMQVAGQSVALAVAIAQKSNQQVSVLVRVYPTLNEPFVPPNLKLILLDDSGQILREVTARRADVYIQLKFSGQPGEHFSVRVALEQASITEDFVI</sequence>
<proteinExistence type="predicted"/>
<dbReference type="Pfam" id="PF08852">
    <property type="entry name" value="DUF1822"/>
    <property type="match status" value="1"/>
</dbReference>